<keyword evidence="3" id="KW-1185">Reference proteome</keyword>
<gene>
    <name evidence="2" type="ORF">FB558_3541</name>
</gene>
<evidence type="ECO:0008006" key="4">
    <source>
        <dbReference type="Google" id="ProtNLM"/>
    </source>
</evidence>
<reference evidence="2 3" key="1">
    <citation type="submission" date="2019-06" db="EMBL/GenBank/DDBJ databases">
        <title>Sequencing the genomes of 1000 actinobacteria strains.</title>
        <authorList>
            <person name="Klenk H.-P."/>
        </authorList>
    </citation>
    <scope>NUCLEOTIDE SEQUENCE [LARGE SCALE GENOMIC DNA]</scope>
    <source>
        <strain evidence="2 3">DSM 45301</strain>
    </source>
</reference>
<comment type="caution">
    <text evidence="2">The sequence shown here is derived from an EMBL/GenBank/DDBJ whole genome shotgun (WGS) entry which is preliminary data.</text>
</comment>
<dbReference type="AlphaFoldDB" id="A0A543DNU9"/>
<protein>
    <recommendedName>
        <fullName evidence="4">Bacterial transcriptional activator domain-containing protein</fullName>
    </recommendedName>
</protein>
<accession>A0A543DNU9</accession>
<evidence type="ECO:0000313" key="3">
    <source>
        <dbReference type="Proteomes" id="UP000315677"/>
    </source>
</evidence>
<name>A0A543DNU9_9PSEU</name>
<evidence type="ECO:0000313" key="2">
    <source>
        <dbReference type="EMBL" id="TQM11011.1"/>
    </source>
</evidence>
<dbReference type="RefSeq" id="WP_170231363.1">
    <property type="nucleotide sequence ID" value="NZ_VFPA01000002.1"/>
</dbReference>
<sequence>MTADQVLDLQHPGRSDIAVPVLRSARLTASDALITLVGTTSLPAPFVAVGEEGEWGLDADDPLLVPAEEAAGCCAPFPTLVSIATADDRTLMIDLEQRGVLRIGGNHARCVALLRHLAAELATSRTAEDTEVLLVGLGDELAALNPDQLLVSDLDTALTEIEHRATTTGAAIQRHQVASVVEGRVHNIAADSWLPTVLLVGHEPDDDQRARLDGLGATDPGTTAVAVVVVDPVDPQVHIGDDGVLDLPDIDDGPWQAAQLTENAGTHLAAILGSTAAPAVPVGPATATEPWAAGLNEDGSLATAPADPPDDDELDDDGRASDVGAAIAPPGPPEPVDPAAARRLAIVDHQDPNLDDDLAAWHECTPPVPMIAILGEPTVRAPGTIPPTRPSWFAEVLVYLSLHPAGVTSAKAVTDLWPDGHRISPATIRHAFYGARRWAGRGLGGNPQASFVSDMQTDNTYRLRGHLLDWDLYRRLRKRGQARHEARHPGALGDYEAALALIRGPVLSALRPGGYTWLNNHDQRHDLQIPGFIVDTAHELVDIALGIGDTVLARRAAERARMIDIDVAFDRPLTDLMRIAHAEDNRSEMELYAAVLLDARGFDVPEELSPDSFAVLNDLLPAGPRRPRP</sequence>
<feature type="region of interest" description="Disordered" evidence="1">
    <location>
        <begin position="297"/>
        <end position="336"/>
    </location>
</feature>
<dbReference type="Proteomes" id="UP000315677">
    <property type="component" value="Unassembled WGS sequence"/>
</dbReference>
<organism evidence="2 3">
    <name type="scientific">Pseudonocardia kunmingensis</name>
    <dbReference type="NCBI Taxonomy" id="630975"/>
    <lineage>
        <taxon>Bacteria</taxon>
        <taxon>Bacillati</taxon>
        <taxon>Actinomycetota</taxon>
        <taxon>Actinomycetes</taxon>
        <taxon>Pseudonocardiales</taxon>
        <taxon>Pseudonocardiaceae</taxon>
        <taxon>Pseudonocardia</taxon>
    </lineage>
</organism>
<proteinExistence type="predicted"/>
<evidence type="ECO:0000256" key="1">
    <source>
        <dbReference type="SAM" id="MobiDB-lite"/>
    </source>
</evidence>
<dbReference type="EMBL" id="VFPA01000002">
    <property type="protein sequence ID" value="TQM11011.1"/>
    <property type="molecule type" value="Genomic_DNA"/>
</dbReference>